<feature type="region of interest" description="Disordered" evidence="1">
    <location>
        <begin position="76"/>
        <end position="121"/>
    </location>
</feature>
<protein>
    <submittedName>
        <fullName evidence="2">Uncharacterized protein</fullName>
    </submittedName>
</protein>
<dbReference type="AlphaFoldDB" id="A0AAV7RU62"/>
<evidence type="ECO:0000313" key="3">
    <source>
        <dbReference type="Proteomes" id="UP001066276"/>
    </source>
</evidence>
<dbReference type="Proteomes" id="UP001066276">
    <property type="component" value="Chromosome 5"/>
</dbReference>
<reference evidence="2" key="1">
    <citation type="journal article" date="2022" name="bioRxiv">
        <title>Sequencing and chromosome-scale assembly of the giantPleurodeles waltlgenome.</title>
        <authorList>
            <person name="Brown T."/>
            <person name="Elewa A."/>
            <person name="Iarovenko S."/>
            <person name="Subramanian E."/>
            <person name="Araus A.J."/>
            <person name="Petzold A."/>
            <person name="Susuki M."/>
            <person name="Suzuki K.-i.T."/>
            <person name="Hayashi T."/>
            <person name="Toyoda A."/>
            <person name="Oliveira C."/>
            <person name="Osipova E."/>
            <person name="Leigh N.D."/>
            <person name="Simon A."/>
            <person name="Yun M.H."/>
        </authorList>
    </citation>
    <scope>NUCLEOTIDE SEQUENCE</scope>
    <source>
        <strain evidence="2">20211129_DDA</strain>
        <tissue evidence="2">Liver</tissue>
    </source>
</reference>
<name>A0AAV7RU62_PLEWA</name>
<evidence type="ECO:0000256" key="1">
    <source>
        <dbReference type="SAM" id="MobiDB-lite"/>
    </source>
</evidence>
<comment type="caution">
    <text evidence="2">The sequence shown here is derived from an EMBL/GenBank/DDBJ whole genome shotgun (WGS) entry which is preliminary data.</text>
</comment>
<evidence type="ECO:0000313" key="2">
    <source>
        <dbReference type="EMBL" id="KAJ1154398.1"/>
    </source>
</evidence>
<organism evidence="2 3">
    <name type="scientific">Pleurodeles waltl</name>
    <name type="common">Iberian ribbed newt</name>
    <dbReference type="NCBI Taxonomy" id="8319"/>
    <lineage>
        <taxon>Eukaryota</taxon>
        <taxon>Metazoa</taxon>
        <taxon>Chordata</taxon>
        <taxon>Craniata</taxon>
        <taxon>Vertebrata</taxon>
        <taxon>Euteleostomi</taxon>
        <taxon>Amphibia</taxon>
        <taxon>Batrachia</taxon>
        <taxon>Caudata</taxon>
        <taxon>Salamandroidea</taxon>
        <taxon>Salamandridae</taxon>
        <taxon>Pleurodelinae</taxon>
        <taxon>Pleurodeles</taxon>
    </lineage>
</organism>
<feature type="region of interest" description="Disordered" evidence="1">
    <location>
        <begin position="1"/>
        <end position="43"/>
    </location>
</feature>
<accession>A0AAV7RU62</accession>
<dbReference type="EMBL" id="JANPWB010000009">
    <property type="protein sequence ID" value="KAJ1154398.1"/>
    <property type="molecule type" value="Genomic_DNA"/>
</dbReference>
<feature type="compositionally biased region" description="Basic and acidic residues" evidence="1">
    <location>
        <begin position="77"/>
        <end position="104"/>
    </location>
</feature>
<proteinExistence type="predicted"/>
<sequence length="121" mass="13445">MVPSGRGQKTVEIGLDFDTLDTPRSGWTPWNGQQHKSRGKQCHPNKETLKVTKLQKRAKEQVDEEKEAAIRAVADLANHRGSDHELGMDPKEMATDSDMERSAPEGDDLPVVTPQTVDDLI</sequence>
<gene>
    <name evidence="2" type="ORF">NDU88_007150</name>
</gene>
<keyword evidence="3" id="KW-1185">Reference proteome</keyword>